<dbReference type="PROSITE" id="PS01047">
    <property type="entry name" value="HMA_1"/>
    <property type="match status" value="2"/>
</dbReference>
<keyword evidence="3" id="KW-0187">Copper transport</keyword>
<evidence type="ECO:0000256" key="2">
    <source>
        <dbReference type="ARBA" id="ARBA00022723"/>
    </source>
</evidence>
<dbReference type="SUPFAM" id="SSF55008">
    <property type="entry name" value="HMA, heavy metal-associated domain"/>
    <property type="match status" value="2"/>
</dbReference>
<comment type="caution">
    <text evidence="9">The sequence shown here is derived from an EMBL/GenBank/DDBJ whole genome shotgun (WGS) entry which is preliminary data.</text>
</comment>
<evidence type="ECO:0000256" key="6">
    <source>
        <dbReference type="ARBA" id="ARBA00023008"/>
    </source>
</evidence>
<keyword evidence="7" id="KW-0812">Transmembrane</keyword>
<evidence type="ECO:0000256" key="1">
    <source>
        <dbReference type="ARBA" id="ARBA00004127"/>
    </source>
</evidence>
<keyword evidence="5" id="KW-1278">Translocase</keyword>
<keyword evidence="7" id="KW-0472">Membrane</keyword>
<dbReference type="GO" id="GO:0016020">
    <property type="term" value="C:membrane"/>
    <property type="evidence" value="ECO:0007669"/>
    <property type="project" value="TreeGrafter"/>
</dbReference>
<keyword evidence="2" id="KW-0479">Metal-binding</keyword>
<keyword evidence="7" id="KW-1133">Transmembrane helix</keyword>
<proteinExistence type="predicted"/>
<comment type="subcellular location">
    <subcellularLocation>
        <location evidence="1">Endomembrane system</location>
        <topology evidence="1">Multi-pass membrane protein</topology>
    </subcellularLocation>
</comment>
<sequence length="313" mass="33431">MAKETIIVRGMSCAACVRRVELGLSNMQGVASASVNFAAEKATVEYDPSVVQPSELQAKIRDMGYEPVSSTSESEVKPQKTAITIGGMNCAACVRRVENTLKKVPGVIEATVNLASGKAVVEHSAGAADVFEIKRALDDAGYQFLGVVGENADDPLATARREELAELRIKLIVGAVLSVLVHAVAAPHLFPFLHSLPSSWMLFASFLMTTPVVFWVGSRFIVGAYKAALQRTSDMNTLVSVGALSAYIYSSVVTFFPNSFDTAGIIAPVYFDGAAMNFHGYGFQLGHGTKRSGRPSEEKPVLFACGGAMLVRR</sequence>
<evidence type="ECO:0000313" key="9">
    <source>
        <dbReference type="EMBL" id="MBI5252500.1"/>
    </source>
</evidence>
<dbReference type="CDD" id="cd00371">
    <property type="entry name" value="HMA"/>
    <property type="match status" value="2"/>
</dbReference>
<dbReference type="InterPro" id="IPR036163">
    <property type="entry name" value="HMA_dom_sf"/>
</dbReference>
<dbReference type="PANTHER" id="PTHR43520">
    <property type="entry name" value="ATP7, ISOFORM B"/>
    <property type="match status" value="1"/>
</dbReference>
<dbReference type="GO" id="GO:0055070">
    <property type="term" value="P:copper ion homeostasis"/>
    <property type="evidence" value="ECO:0007669"/>
    <property type="project" value="TreeGrafter"/>
</dbReference>
<reference evidence="9" key="1">
    <citation type="submission" date="2020-07" db="EMBL/GenBank/DDBJ databases">
        <title>Huge and variable diversity of episymbiotic CPR bacteria and DPANN archaea in groundwater ecosystems.</title>
        <authorList>
            <person name="He C.Y."/>
            <person name="Keren R."/>
            <person name="Whittaker M."/>
            <person name="Farag I.F."/>
            <person name="Doudna J."/>
            <person name="Cate J.H.D."/>
            <person name="Banfield J.F."/>
        </authorList>
    </citation>
    <scope>NUCLEOTIDE SEQUENCE</scope>
    <source>
        <strain evidence="9">NC_groundwater_1664_Pr3_B-0.1um_52_9</strain>
    </source>
</reference>
<dbReference type="FunFam" id="3.30.70.100:FF:000005">
    <property type="entry name" value="Copper-exporting P-type ATPase A"/>
    <property type="match status" value="2"/>
</dbReference>
<dbReference type="GO" id="GO:0005507">
    <property type="term" value="F:copper ion binding"/>
    <property type="evidence" value="ECO:0007669"/>
    <property type="project" value="InterPro"/>
</dbReference>
<dbReference type="NCBIfam" id="TIGR00003">
    <property type="entry name" value="copper ion binding protein"/>
    <property type="match status" value="2"/>
</dbReference>
<dbReference type="PROSITE" id="PS50846">
    <property type="entry name" value="HMA_2"/>
    <property type="match status" value="2"/>
</dbReference>
<feature type="transmembrane region" description="Helical" evidence="7">
    <location>
        <begin position="169"/>
        <end position="190"/>
    </location>
</feature>
<dbReference type="EMBL" id="JACRDE010000615">
    <property type="protein sequence ID" value="MBI5252500.1"/>
    <property type="molecule type" value="Genomic_DNA"/>
</dbReference>
<accession>A0A9D6V5J0</accession>
<evidence type="ECO:0000256" key="4">
    <source>
        <dbReference type="ARBA" id="ARBA00022842"/>
    </source>
</evidence>
<evidence type="ECO:0000256" key="3">
    <source>
        <dbReference type="ARBA" id="ARBA00022796"/>
    </source>
</evidence>
<dbReference type="PANTHER" id="PTHR43520:SF8">
    <property type="entry name" value="P-TYPE CU(+) TRANSPORTER"/>
    <property type="match status" value="1"/>
</dbReference>
<feature type="transmembrane region" description="Helical" evidence="7">
    <location>
        <begin position="237"/>
        <end position="256"/>
    </location>
</feature>
<organism evidence="9 10">
    <name type="scientific">Desulfomonile tiedjei</name>
    <dbReference type="NCBI Taxonomy" id="2358"/>
    <lineage>
        <taxon>Bacteria</taxon>
        <taxon>Pseudomonadati</taxon>
        <taxon>Thermodesulfobacteriota</taxon>
        <taxon>Desulfomonilia</taxon>
        <taxon>Desulfomonilales</taxon>
        <taxon>Desulfomonilaceae</taxon>
        <taxon>Desulfomonile</taxon>
    </lineage>
</organism>
<keyword evidence="6" id="KW-0186">Copper</keyword>
<dbReference type="InterPro" id="IPR017969">
    <property type="entry name" value="Heavy-metal-associated_CS"/>
</dbReference>
<name>A0A9D6V5J0_9BACT</name>
<dbReference type="AlphaFoldDB" id="A0A9D6V5J0"/>
<evidence type="ECO:0000313" key="10">
    <source>
        <dbReference type="Proteomes" id="UP000807825"/>
    </source>
</evidence>
<feature type="non-terminal residue" evidence="9">
    <location>
        <position position="313"/>
    </location>
</feature>
<feature type="transmembrane region" description="Helical" evidence="7">
    <location>
        <begin position="202"/>
        <end position="225"/>
    </location>
</feature>
<evidence type="ECO:0000256" key="7">
    <source>
        <dbReference type="SAM" id="Phobius"/>
    </source>
</evidence>
<keyword evidence="3" id="KW-0406">Ion transport</keyword>
<keyword evidence="3" id="KW-0813">Transport</keyword>
<dbReference type="GO" id="GO:0043682">
    <property type="term" value="F:P-type divalent copper transporter activity"/>
    <property type="evidence" value="ECO:0007669"/>
    <property type="project" value="TreeGrafter"/>
</dbReference>
<evidence type="ECO:0000256" key="5">
    <source>
        <dbReference type="ARBA" id="ARBA00022967"/>
    </source>
</evidence>
<keyword evidence="4" id="KW-0460">Magnesium</keyword>
<gene>
    <name evidence="9" type="ORF">HY912_23645</name>
</gene>
<dbReference type="InterPro" id="IPR006122">
    <property type="entry name" value="HMA_Cu_ion-bd"/>
</dbReference>
<evidence type="ECO:0000259" key="8">
    <source>
        <dbReference type="PROSITE" id="PS50846"/>
    </source>
</evidence>
<dbReference type="Proteomes" id="UP000807825">
    <property type="component" value="Unassembled WGS sequence"/>
</dbReference>
<dbReference type="Pfam" id="PF00403">
    <property type="entry name" value="HMA"/>
    <property type="match status" value="2"/>
</dbReference>
<dbReference type="Gene3D" id="3.30.70.100">
    <property type="match status" value="2"/>
</dbReference>
<protein>
    <submittedName>
        <fullName evidence="9">Copper ion binding protein</fullName>
    </submittedName>
</protein>
<dbReference type="InterPro" id="IPR006121">
    <property type="entry name" value="HMA_dom"/>
</dbReference>
<feature type="domain" description="HMA" evidence="8">
    <location>
        <begin position="79"/>
        <end position="145"/>
    </location>
</feature>
<feature type="domain" description="HMA" evidence="8">
    <location>
        <begin position="2"/>
        <end position="68"/>
    </location>
</feature>
<dbReference type="PRINTS" id="PR00942">
    <property type="entry name" value="CUATPASEI"/>
</dbReference>